<comment type="caution">
    <text evidence="2">The sequence shown here is derived from an EMBL/GenBank/DDBJ whole genome shotgun (WGS) entry which is preliminary data.</text>
</comment>
<dbReference type="InterPro" id="IPR026055">
    <property type="entry name" value="FAR"/>
</dbReference>
<evidence type="ECO:0000313" key="2">
    <source>
        <dbReference type="EMBL" id="MFD1031161.1"/>
    </source>
</evidence>
<dbReference type="PANTHER" id="PTHR11011">
    <property type="entry name" value="MALE STERILITY PROTEIN 2-RELATED"/>
    <property type="match status" value="1"/>
</dbReference>
<name>A0ABW3LBU8_9BACL</name>
<proteinExistence type="predicted"/>
<dbReference type="SUPFAM" id="SSF51735">
    <property type="entry name" value="NAD(P)-binding Rossmann-fold domains"/>
    <property type="match status" value="1"/>
</dbReference>
<dbReference type="Pfam" id="PF07993">
    <property type="entry name" value="NAD_binding_4"/>
    <property type="match status" value="1"/>
</dbReference>
<keyword evidence="3" id="KW-1185">Reference proteome</keyword>
<sequence length="361" mass="40654">MREAVFTGFPGFIASQLIRKSIGQDKETGITAIILASERSNAEREAARIQQETGCRPIRLLEGDITKSGLGLQPEDKSHLENNKVIFWHLAAIYDLAVPRDLAWKVNVEGTANVNSFVSELSNLERYMYFSTAYVAGTRQGVLKEDELIRPEGFKNFYEETKFEAEVLVDEMKGDLPVTIIRPGIVRGHSKTGVTIKFDGPYFFLNMIDRMRHMPVIPYIGNSSSYINVVPIDYILEASIYLSRLDAAEGQTVHLTDPEPHPVEEVYRSMVYHHAGKVPKGRLPKKVASLGLELKAVRKLLGVEMETLDYMDWPASFDTANAQELLAGSGIECADFLETMPEMVAFYQLHKHDKSYHIPIK</sequence>
<dbReference type="CDD" id="cd05263">
    <property type="entry name" value="MupV_like_SDR_e"/>
    <property type="match status" value="1"/>
</dbReference>
<reference evidence="3" key="1">
    <citation type="journal article" date="2019" name="Int. J. Syst. Evol. Microbiol.">
        <title>The Global Catalogue of Microorganisms (GCM) 10K type strain sequencing project: providing services to taxonomists for standard genome sequencing and annotation.</title>
        <authorList>
            <consortium name="The Broad Institute Genomics Platform"/>
            <consortium name="The Broad Institute Genome Sequencing Center for Infectious Disease"/>
            <person name="Wu L."/>
            <person name="Ma J."/>
        </authorList>
    </citation>
    <scope>NUCLEOTIDE SEQUENCE [LARGE SCALE GENOMIC DNA]</scope>
    <source>
        <strain evidence="3">CCUG 56756</strain>
    </source>
</reference>
<organism evidence="2 3">
    <name type="scientific">Metaplanococcus flavidus</name>
    <dbReference type="NCBI Taxonomy" id="569883"/>
    <lineage>
        <taxon>Bacteria</taxon>
        <taxon>Bacillati</taxon>
        <taxon>Bacillota</taxon>
        <taxon>Bacilli</taxon>
        <taxon>Bacillales</taxon>
        <taxon>Caryophanaceae</taxon>
        <taxon>Metaplanococcus</taxon>
    </lineage>
</organism>
<protein>
    <submittedName>
        <fullName evidence="2">SDR family oxidoreductase</fullName>
    </submittedName>
</protein>
<evidence type="ECO:0000259" key="1">
    <source>
        <dbReference type="Pfam" id="PF07993"/>
    </source>
</evidence>
<dbReference type="RefSeq" id="WP_144837751.1">
    <property type="nucleotide sequence ID" value="NZ_JBHTKI010000008.1"/>
</dbReference>
<dbReference type="EMBL" id="JBHTKI010000008">
    <property type="protein sequence ID" value="MFD1031161.1"/>
    <property type="molecule type" value="Genomic_DNA"/>
</dbReference>
<dbReference type="Proteomes" id="UP001597109">
    <property type="component" value="Unassembled WGS sequence"/>
</dbReference>
<feature type="domain" description="Thioester reductase (TE)" evidence="1">
    <location>
        <begin position="7"/>
        <end position="238"/>
    </location>
</feature>
<dbReference type="InterPro" id="IPR013120">
    <property type="entry name" value="FAR_NAD-bd"/>
</dbReference>
<gene>
    <name evidence="2" type="ORF">ACFQ1X_06900</name>
</gene>
<dbReference type="InterPro" id="IPR036291">
    <property type="entry name" value="NAD(P)-bd_dom_sf"/>
</dbReference>
<accession>A0ABW3LBU8</accession>
<dbReference type="Gene3D" id="3.40.50.720">
    <property type="entry name" value="NAD(P)-binding Rossmann-like Domain"/>
    <property type="match status" value="1"/>
</dbReference>
<evidence type="ECO:0000313" key="3">
    <source>
        <dbReference type="Proteomes" id="UP001597109"/>
    </source>
</evidence>